<dbReference type="AlphaFoldDB" id="A0A2G5T0Z8"/>
<reference evidence="2" key="1">
    <citation type="submission" date="2017-10" db="EMBL/GenBank/DDBJ databases">
        <title>Rapid genome shrinkage in a self-fertile nematode reveals novel sperm competition proteins.</title>
        <authorList>
            <person name="Yin D."/>
            <person name="Schwarz E.M."/>
            <person name="Thomas C.G."/>
            <person name="Felde R.L."/>
            <person name="Korf I.F."/>
            <person name="Cutter A.D."/>
            <person name="Schartner C.M."/>
            <person name="Ralston E.J."/>
            <person name="Meyer B.J."/>
            <person name="Haag E.S."/>
        </authorList>
    </citation>
    <scope>NUCLEOTIDE SEQUENCE [LARGE SCALE GENOMIC DNA]</scope>
    <source>
        <strain evidence="2">JU1422</strain>
    </source>
</reference>
<dbReference type="Proteomes" id="UP000230233">
    <property type="component" value="Chromosome X"/>
</dbReference>
<comment type="caution">
    <text evidence="1">The sequence shown here is derived from an EMBL/GenBank/DDBJ whole genome shotgun (WGS) entry which is preliminary data.</text>
</comment>
<protein>
    <submittedName>
        <fullName evidence="1">Uncharacterized protein</fullName>
    </submittedName>
</protein>
<proteinExistence type="predicted"/>
<keyword evidence="2" id="KW-1185">Reference proteome</keyword>
<gene>
    <name evidence="1" type="primary">Cnig_chr_X.g25966</name>
    <name evidence="1" type="ORF">B9Z55_025966</name>
</gene>
<name>A0A2G5T0Z8_9PELO</name>
<dbReference type="EMBL" id="PDUG01000006">
    <property type="protein sequence ID" value="PIC20957.1"/>
    <property type="molecule type" value="Genomic_DNA"/>
</dbReference>
<accession>A0A2G5T0Z8</accession>
<sequence>MFSGKIGQFGTDHEAFYGACWSNTTIYPGCSGGVPHPSNQHPGFDSVREGKATTSDSVCESIFLGYLAKS</sequence>
<organism evidence="1 2">
    <name type="scientific">Caenorhabditis nigoni</name>
    <dbReference type="NCBI Taxonomy" id="1611254"/>
    <lineage>
        <taxon>Eukaryota</taxon>
        <taxon>Metazoa</taxon>
        <taxon>Ecdysozoa</taxon>
        <taxon>Nematoda</taxon>
        <taxon>Chromadorea</taxon>
        <taxon>Rhabditida</taxon>
        <taxon>Rhabditina</taxon>
        <taxon>Rhabditomorpha</taxon>
        <taxon>Rhabditoidea</taxon>
        <taxon>Rhabditidae</taxon>
        <taxon>Peloderinae</taxon>
        <taxon>Caenorhabditis</taxon>
    </lineage>
</organism>
<evidence type="ECO:0000313" key="2">
    <source>
        <dbReference type="Proteomes" id="UP000230233"/>
    </source>
</evidence>
<evidence type="ECO:0000313" key="1">
    <source>
        <dbReference type="EMBL" id="PIC20957.1"/>
    </source>
</evidence>